<feature type="compositionally biased region" description="Basic and acidic residues" evidence="1">
    <location>
        <begin position="256"/>
        <end position="267"/>
    </location>
</feature>
<dbReference type="PANTHER" id="PTHR43235">
    <property type="entry name" value="GLUTAMINE AMIDOTRANSFERASE PB2B2.05-RELATED"/>
    <property type="match status" value="1"/>
</dbReference>
<dbReference type="Gene3D" id="3.40.50.880">
    <property type="match status" value="1"/>
</dbReference>
<dbReference type="KEGG" id="teu:TEU_00620"/>
<keyword evidence="2" id="KW-0315">Glutamine amidotransferase</keyword>
<accession>A0A097QR65</accession>
<proteinExistence type="predicted"/>
<dbReference type="EMBL" id="CP008887">
    <property type="protein sequence ID" value="AIU68958.1"/>
    <property type="molecule type" value="Genomic_DNA"/>
</dbReference>
<keyword evidence="2" id="KW-0808">Transferase</keyword>
<evidence type="ECO:0000313" key="2">
    <source>
        <dbReference type="EMBL" id="AIU68958.1"/>
    </source>
</evidence>
<dbReference type="InterPro" id="IPR011697">
    <property type="entry name" value="Peptidase_C26"/>
</dbReference>
<dbReference type="GO" id="GO:0016740">
    <property type="term" value="F:transferase activity"/>
    <property type="evidence" value="ECO:0007669"/>
    <property type="project" value="UniProtKB-KW"/>
</dbReference>
<reference evidence="2 3" key="1">
    <citation type="journal article" date="2015" name="Int. J. Syst. Evol. Microbiol.">
        <title>Thermococcus eurythermalis sp. nov., a conditional piezophilic hyperthermophilic archaeon with a wide temperature range isolated from an oil-immersed chimney in the Guaymas Basin.</title>
        <authorList>
            <person name="Zhao W."/>
            <person name="Zeng X."/>
            <person name="Xiao X."/>
        </authorList>
    </citation>
    <scope>NUCLEOTIDE SEQUENCE [LARGE SCALE GENOMIC DNA]</scope>
    <source>
        <strain evidence="2 3">A501</strain>
    </source>
</reference>
<dbReference type="Proteomes" id="UP000029980">
    <property type="component" value="Chromosome"/>
</dbReference>
<dbReference type="HOGENOM" id="CLU_030756_2_0_2"/>
<dbReference type="InterPro" id="IPR044668">
    <property type="entry name" value="PuuD-like"/>
</dbReference>
<dbReference type="STRING" id="1505907.TEU_00620"/>
<name>A0A097QR65_9EURY</name>
<dbReference type="AlphaFoldDB" id="A0A097QR65"/>
<dbReference type="GeneID" id="25151933"/>
<evidence type="ECO:0000313" key="3">
    <source>
        <dbReference type="Proteomes" id="UP000029980"/>
    </source>
</evidence>
<gene>
    <name evidence="2" type="ORF">TEU_00620</name>
</gene>
<organism evidence="2 3">
    <name type="scientific">Thermococcus eurythermalis</name>
    <dbReference type="NCBI Taxonomy" id="1505907"/>
    <lineage>
        <taxon>Archaea</taxon>
        <taxon>Methanobacteriati</taxon>
        <taxon>Methanobacteriota</taxon>
        <taxon>Thermococci</taxon>
        <taxon>Thermococcales</taxon>
        <taxon>Thermococcaceae</taxon>
        <taxon>Thermococcus</taxon>
    </lineage>
</organism>
<dbReference type="OrthoDB" id="3321at2157"/>
<dbReference type="Pfam" id="PF07722">
    <property type="entry name" value="Peptidase_C26"/>
    <property type="match status" value="1"/>
</dbReference>
<dbReference type="GO" id="GO:0005829">
    <property type="term" value="C:cytosol"/>
    <property type="evidence" value="ECO:0007669"/>
    <property type="project" value="TreeGrafter"/>
</dbReference>
<keyword evidence="3" id="KW-1185">Reference proteome</keyword>
<protein>
    <submittedName>
        <fullName evidence="2">Glutamine amidotransferase</fullName>
    </submittedName>
</protein>
<sequence length="279" mass="30958">MKPLIAIIGSPWSESVSAGRAHLKRIIQAGGLPAVFSPETDPEDVIEVADGILLIEGPDVHPRFYGEDPSPSIREVDVLRDEFEIELVKLATRANIPTLGVGRGMHVINVALGGTLYQDIYEIPKAIKHDWRFESVAPDQRLHTVRVKADSLLYAILRGALNIEGTNDGWTWVNSFHHQAVKRVGEGLRQVAFAVDGLIEAIEATDGFVIGVQWQPEHLPEMLALYKALVEASLRKHEENNEVMRRAIEAEIREELAKEQDESRHSSEASGSLLDTNQT</sequence>
<dbReference type="CDD" id="cd01745">
    <property type="entry name" value="GATase1_2"/>
    <property type="match status" value="1"/>
</dbReference>
<feature type="region of interest" description="Disordered" evidence="1">
    <location>
        <begin position="256"/>
        <end position="279"/>
    </location>
</feature>
<dbReference type="GO" id="GO:0016811">
    <property type="term" value="F:hydrolase activity, acting on carbon-nitrogen (but not peptide) bonds, in linear amides"/>
    <property type="evidence" value="ECO:0007669"/>
    <property type="project" value="InterPro"/>
</dbReference>
<evidence type="ECO:0000256" key="1">
    <source>
        <dbReference type="SAM" id="MobiDB-lite"/>
    </source>
</evidence>
<dbReference type="PANTHER" id="PTHR43235:SF1">
    <property type="entry name" value="GLUTAMINE AMIDOTRANSFERASE PB2B2.05-RELATED"/>
    <property type="match status" value="1"/>
</dbReference>
<dbReference type="RefSeq" id="WP_050001941.1">
    <property type="nucleotide sequence ID" value="NZ_CP008887.1"/>
</dbReference>
<dbReference type="InterPro" id="IPR029062">
    <property type="entry name" value="Class_I_gatase-like"/>
</dbReference>
<dbReference type="SUPFAM" id="SSF52317">
    <property type="entry name" value="Class I glutamine amidotransferase-like"/>
    <property type="match status" value="1"/>
</dbReference>
<feature type="compositionally biased region" description="Polar residues" evidence="1">
    <location>
        <begin position="268"/>
        <end position="279"/>
    </location>
</feature>